<dbReference type="KEGG" id="mhl:MHLP_03855"/>
<dbReference type="AlphaFoldDB" id="I7CGF8"/>
<dbReference type="HOGENOM" id="CLU_846839_0_0_14"/>
<dbReference type="Proteomes" id="UP000006502">
    <property type="component" value="Chromosome"/>
</dbReference>
<evidence type="ECO:0000313" key="2">
    <source>
        <dbReference type="EMBL" id="AFO52351.1"/>
    </source>
</evidence>
<reference evidence="3" key="2">
    <citation type="submission" date="2012-07" db="EMBL/GenBank/DDBJ databases">
        <title>Complete genome sequence of 'Candidatus Mycoplasma haemolamae'.</title>
        <authorList>
            <person name="Guimaraes A.M.S."/>
            <person name="Toth B."/>
            <person name="Santos A.P."/>
            <person name="Nascimento N.C."/>
            <person name="Sojka J.E."/>
            <person name="Messick J.B."/>
        </authorList>
    </citation>
    <scope>NUCLEOTIDE SEQUENCE [LARGE SCALE GENOMIC DNA]</scope>
    <source>
        <strain evidence="3">Purdue</strain>
    </source>
</reference>
<evidence type="ECO:0000313" key="3">
    <source>
        <dbReference type="Proteomes" id="UP000006502"/>
    </source>
</evidence>
<reference evidence="2 3" key="1">
    <citation type="journal article" date="2012" name="J. Bacteriol.">
        <title>Genome Sequence of "Candidatus Mycoplasma haemolamae" Strain Purdue, a Red Blood Cell Pathogen of Alpacas (Vicugna pacos) and Llamas (Lama glama).</title>
        <authorList>
            <person name="Guimaraes A.M."/>
            <person name="Toth B."/>
            <person name="Santos A.P."/>
            <person name="do Nascimento N.C."/>
            <person name="Kritchevsky J.E."/>
            <person name="Messick J.B."/>
        </authorList>
    </citation>
    <scope>NUCLEOTIDE SEQUENCE [LARGE SCALE GENOMIC DNA]</scope>
    <source>
        <strain evidence="2 3">Purdue</strain>
    </source>
</reference>
<organism evidence="2 3">
    <name type="scientific">Mycoplasma haematolamae (strain Purdue)</name>
    <dbReference type="NCBI Taxonomy" id="1212765"/>
    <lineage>
        <taxon>Bacteria</taxon>
        <taxon>Bacillati</taxon>
        <taxon>Mycoplasmatota</taxon>
        <taxon>Mollicutes</taxon>
        <taxon>Mycoplasmataceae</taxon>
        <taxon>Mycoplasma</taxon>
    </lineage>
</organism>
<gene>
    <name evidence="2" type="ordered locus">MHLP_03855</name>
</gene>
<evidence type="ECO:0000256" key="1">
    <source>
        <dbReference type="SAM" id="Phobius"/>
    </source>
</evidence>
<keyword evidence="3" id="KW-1185">Reference proteome</keyword>
<dbReference type="PATRIC" id="fig|1212765.3.peg.877"/>
<dbReference type="EMBL" id="CP003731">
    <property type="protein sequence ID" value="AFO52351.1"/>
    <property type="molecule type" value="Genomic_DNA"/>
</dbReference>
<dbReference type="STRING" id="1212765.MHLP_03855"/>
<feature type="transmembrane region" description="Helical" evidence="1">
    <location>
        <begin position="20"/>
        <end position="42"/>
    </location>
</feature>
<keyword evidence="1" id="KW-0472">Membrane</keyword>
<protein>
    <submittedName>
        <fullName evidence="2">Uncharacterized protein</fullName>
    </submittedName>
</protein>
<accession>I7CGF8</accession>
<proteinExistence type="predicted"/>
<name>I7CGF8_MYCHA</name>
<keyword evidence="1" id="KW-1133">Transmembrane helix</keyword>
<keyword evidence="1" id="KW-0812">Transmembrane</keyword>
<sequence length="328" mass="37314">MYLFLPSRLWFSGLLNKNRLYLTSTAIVGGAALISAVSLEAIDRPIDRGFQFVGAKTGKFLRRVFTPSAVDTNQSWDPVINSHIRESLEFLWSYIKKIFEWCWQSLVSSIYWVIQLPKNIDYYWTGFRTSYQTFFRNTKAWEILKREMSWAKTKNIWNFLIDSEQNKTFFNLFRGEQAEKTWETAQLLLGTKTVGGEYFKVSEGVAGVLLAKWITDPAGVTRKYEKLSKLVNELTKKLEISSLSTSQKPGQSSKPKGTYIFNEEALEDFLNVDEGISEAIYNAIWLGQIGATIENDLPPLPEVSLISSAIANLFGSFFSPLKSPIKAS</sequence>